<accession>A0A7J5XDB0</accession>
<dbReference type="AlphaFoldDB" id="A0A7J5XDB0"/>
<evidence type="ECO:0000256" key="1">
    <source>
        <dbReference type="SAM" id="MobiDB-lite"/>
    </source>
</evidence>
<feature type="region of interest" description="Disordered" evidence="1">
    <location>
        <begin position="1"/>
        <end position="29"/>
    </location>
</feature>
<reference evidence="2 3" key="1">
    <citation type="submission" date="2020-03" db="EMBL/GenBank/DDBJ databases">
        <title>Dissostichus mawsoni Genome sequencing and assembly.</title>
        <authorList>
            <person name="Park H."/>
        </authorList>
    </citation>
    <scope>NUCLEOTIDE SEQUENCE [LARGE SCALE GENOMIC DNA]</scope>
    <source>
        <strain evidence="2">DM0001</strain>
        <tissue evidence="2">Muscle</tissue>
    </source>
</reference>
<gene>
    <name evidence="2" type="ORF">F7725_027548</name>
</gene>
<organism evidence="2 3">
    <name type="scientific">Dissostichus mawsoni</name>
    <name type="common">Antarctic cod</name>
    <dbReference type="NCBI Taxonomy" id="36200"/>
    <lineage>
        <taxon>Eukaryota</taxon>
        <taxon>Metazoa</taxon>
        <taxon>Chordata</taxon>
        <taxon>Craniata</taxon>
        <taxon>Vertebrata</taxon>
        <taxon>Euteleostomi</taxon>
        <taxon>Actinopterygii</taxon>
        <taxon>Neopterygii</taxon>
        <taxon>Teleostei</taxon>
        <taxon>Neoteleostei</taxon>
        <taxon>Acanthomorphata</taxon>
        <taxon>Eupercaria</taxon>
        <taxon>Perciformes</taxon>
        <taxon>Notothenioidei</taxon>
        <taxon>Nototheniidae</taxon>
        <taxon>Dissostichus</taxon>
    </lineage>
</organism>
<feature type="region of interest" description="Disordered" evidence="1">
    <location>
        <begin position="39"/>
        <end position="58"/>
    </location>
</feature>
<dbReference type="Proteomes" id="UP000518266">
    <property type="component" value="Unassembled WGS sequence"/>
</dbReference>
<evidence type="ECO:0000313" key="2">
    <source>
        <dbReference type="EMBL" id="KAF3834990.1"/>
    </source>
</evidence>
<feature type="region of interest" description="Disordered" evidence="1">
    <location>
        <begin position="155"/>
        <end position="193"/>
    </location>
</feature>
<name>A0A7J5XDB0_DISMA</name>
<feature type="region of interest" description="Disordered" evidence="1">
    <location>
        <begin position="67"/>
        <end position="132"/>
    </location>
</feature>
<proteinExistence type="predicted"/>
<feature type="compositionally biased region" description="Basic and acidic residues" evidence="1">
    <location>
        <begin position="105"/>
        <end position="129"/>
    </location>
</feature>
<feature type="compositionally biased region" description="Basic residues" evidence="1">
    <location>
        <begin position="85"/>
        <end position="103"/>
    </location>
</feature>
<keyword evidence="3" id="KW-1185">Reference proteome</keyword>
<feature type="compositionally biased region" description="Polar residues" evidence="1">
    <location>
        <begin position="171"/>
        <end position="185"/>
    </location>
</feature>
<comment type="caution">
    <text evidence="2">The sequence shown here is derived from an EMBL/GenBank/DDBJ whole genome shotgun (WGS) entry which is preliminary data.</text>
</comment>
<protein>
    <submittedName>
        <fullName evidence="2">Uncharacterized protein</fullName>
    </submittedName>
</protein>
<evidence type="ECO:0000313" key="3">
    <source>
        <dbReference type="Proteomes" id="UP000518266"/>
    </source>
</evidence>
<dbReference type="EMBL" id="JAAKFY010000025">
    <property type="protein sequence ID" value="KAF3834990.1"/>
    <property type="molecule type" value="Genomic_DNA"/>
</dbReference>
<sequence length="255" mass="28787">MAGGLLAERMDGCSPHGETGSPRQRPCIAPRNASCFPGRLRGVQSHRNTHSPSEGLRLNLKVKRDTTPSCSEVRGSRSQQDFISQRKKKRRRRQWRRNKRSRVGGRMEGEKDRSSSRRWLEAAEPRAGEHSCGSPWALWLPSSCGPGTAYRGPVEPAGASQRCGRVGRLGQASQERGSPSISQGQGPHRPTRSVRVSRCTFVCKIERKRQREEAERESLCVWFSRRGFCCVQHHLIKLCQRDTETAREGEKTEEE</sequence>